<proteinExistence type="predicted"/>
<dbReference type="PANTHER" id="PTHR43481:SF4">
    <property type="entry name" value="GLYCEROL-1-PHOSPHATE PHOSPHOHYDROLASE 1-RELATED"/>
    <property type="match status" value="1"/>
</dbReference>
<accession>A0A939QMY6</accession>
<dbReference type="InterPro" id="IPR036412">
    <property type="entry name" value="HAD-like_sf"/>
</dbReference>
<comment type="caution">
    <text evidence="1">The sequence shown here is derived from an EMBL/GenBank/DDBJ whole genome shotgun (WGS) entry which is preliminary data.</text>
</comment>
<dbReference type="EMBL" id="JAGFBF010000005">
    <property type="protein sequence ID" value="MBO2990669.1"/>
    <property type="molecule type" value="Genomic_DNA"/>
</dbReference>
<evidence type="ECO:0000313" key="2">
    <source>
        <dbReference type="Proteomes" id="UP000668403"/>
    </source>
</evidence>
<dbReference type="NCBIfam" id="TIGR01509">
    <property type="entry name" value="HAD-SF-IA-v3"/>
    <property type="match status" value="1"/>
</dbReference>
<dbReference type="InterPro" id="IPR041492">
    <property type="entry name" value="HAD_2"/>
</dbReference>
<evidence type="ECO:0000313" key="1">
    <source>
        <dbReference type="EMBL" id="MBO2990669.1"/>
    </source>
</evidence>
<dbReference type="SFLD" id="SFLDG01129">
    <property type="entry name" value="C1.5:_HAD__Beta-PGM__Phosphata"/>
    <property type="match status" value="1"/>
</dbReference>
<dbReference type="SUPFAM" id="SSF56784">
    <property type="entry name" value="HAD-like"/>
    <property type="match status" value="1"/>
</dbReference>
<dbReference type="PANTHER" id="PTHR43481">
    <property type="entry name" value="FRUCTOSE-1-PHOSPHATE PHOSPHATASE"/>
    <property type="match status" value="1"/>
</dbReference>
<sequence length="207" mass="22701">MPRIIAARTAADLAPPVHARALLFDWDGTLFDNHHFNFVALRHAMQLHGVEMTEHWFHEHSGFSARGIVAEAFRLADRPVDVDAVLRARDVYADDRVGDISPVTPVLDVLLHPGERHVGVVTGSNRSNIDALLRRHALEPRLDVLITHDELTHGKPNPEGYELAMRRLGITDPTTVLIYEDSDQGIAAATAAGADVVDVRPLLASVG</sequence>
<dbReference type="Gene3D" id="1.10.150.240">
    <property type="entry name" value="Putative phosphatase, domain 2"/>
    <property type="match status" value="1"/>
</dbReference>
<keyword evidence="2" id="KW-1185">Reference proteome</keyword>
<dbReference type="SFLD" id="SFLDS00003">
    <property type="entry name" value="Haloacid_Dehalogenase"/>
    <property type="match status" value="1"/>
</dbReference>
<dbReference type="AlphaFoldDB" id="A0A939QMY6"/>
<organism evidence="1 2">
    <name type="scientific">Leucobacter tardus</name>
    <dbReference type="NCBI Taxonomy" id="501483"/>
    <lineage>
        <taxon>Bacteria</taxon>
        <taxon>Bacillati</taxon>
        <taxon>Actinomycetota</taxon>
        <taxon>Actinomycetes</taxon>
        <taxon>Micrococcales</taxon>
        <taxon>Microbacteriaceae</taxon>
        <taxon>Leucobacter</taxon>
    </lineage>
</organism>
<reference evidence="1" key="1">
    <citation type="submission" date="2021-03" db="EMBL/GenBank/DDBJ databases">
        <title>Leucobacter chromiisoli sp. nov., isolated from chromium-containing soil of chemical plant.</title>
        <authorList>
            <person name="Xu Z."/>
        </authorList>
    </citation>
    <scope>NUCLEOTIDE SEQUENCE</scope>
    <source>
        <strain evidence="1">K 70/01</strain>
    </source>
</reference>
<dbReference type="RefSeq" id="WP_208239845.1">
    <property type="nucleotide sequence ID" value="NZ_BAAAQU010000002.1"/>
</dbReference>
<name>A0A939QMY6_9MICO</name>
<dbReference type="Pfam" id="PF13419">
    <property type="entry name" value="HAD_2"/>
    <property type="match status" value="1"/>
</dbReference>
<dbReference type="InterPro" id="IPR006439">
    <property type="entry name" value="HAD-SF_hydro_IA"/>
</dbReference>
<dbReference type="Proteomes" id="UP000668403">
    <property type="component" value="Unassembled WGS sequence"/>
</dbReference>
<dbReference type="GO" id="GO:0050308">
    <property type="term" value="F:sugar-phosphatase activity"/>
    <property type="evidence" value="ECO:0007669"/>
    <property type="project" value="TreeGrafter"/>
</dbReference>
<dbReference type="Gene3D" id="3.40.50.1000">
    <property type="entry name" value="HAD superfamily/HAD-like"/>
    <property type="match status" value="1"/>
</dbReference>
<gene>
    <name evidence="1" type="ORF">J4H85_11750</name>
</gene>
<protein>
    <submittedName>
        <fullName evidence="1">HAD family phosphatase</fullName>
    </submittedName>
</protein>
<dbReference type="InterPro" id="IPR051806">
    <property type="entry name" value="HAD-like_SPP"/>
</dbReference>
<dbReference type="InterPro" id="IPR023198">
    <property type="entry name" value="PGP-like_dom2"/>
</dbReference>
<dbReference type="InterPro" id="IPR023214">
    <property type="entry name" value="HAD_sf"/>
</dbReference>